<feature type="signal peptide" evidence="12">
    <location>
        <begin position="1"/>
        <end position="26"/>
    </location>
</feature>
<comment type="similarity">
    <text evidence="10 11">Belongs to the TonB-dependent receptor family.</text>
</comment>
<dbReference type="InterPro" id="IPR012910">
    <property type="entry name" value="Plug_dom"/>
</dbReference>
<dbReference type="InterPro" id="IPR036942">
    <property type="entry name" value="Beta-barrel_TonB_sf"/>
</dbReference>
<dbReference type="Proteomes" id="UP000640485">
    <property type="component" value="Unassembled WGS sequence"/>
</dbReference>
<dbReference type="Gene3D" id="2.170.130.10">
    <property type="entry name" value="TonB-dependent receptor, plug domain"/>
    <property type="match status" value="1"/>
</dbReference>
<keyword evidence="3 10" id="KW-1134">Transmembrane beta strand</keyword>
<evidence type="ECO:0000256" key="9">
    <source>
        <dbReference type="ARBA" id="ARBA00023237"/>
    </source>
</evidence>
<keyword evidence="8 10" id="KW-0472">Membrane</keyword>
<dbReference type="InterPro" id="IPR000531">
    <property type="entry name" value="Beta-barrel_TonB"/>
</dbReference>
<sequence length="645" mass="69673">MIRHSLASKRAVIALLLSGVATLTHAQEADAPVLLDTIVITATQGERSQRDAPATISVVDGAALRQKPINDLSDALAGTPGVTLDGVGMGNRGISLRGMNSDHTLVLVDGARISTSSSAVAHSDYEHGWVPSAAIDRVEVVRGPMSSLYGSEALGGVVNVITRRPGDVWAGAVSANVTAPRDGGDQRAASIYADGPLVPGTLGLSLWAEQRRRDAMRSEREPGRTELGQQDATTAGLGLVWTPDDRQTVDLSLGYGREKRWHDVVSGPSSYRSEDDIRRNRVSLSHEGDWDWAETRLRLTRTDIERTNQRSDGMPAGGPNRLIDTMLDGQIVTTPLDGHRLTLGAEVRDERLKDPTVNAAGREDATHYAVFLQDEIALGDRLELVFGTRFDRHEVFGWETSPRAYLVWHASDALTVKGGIGKGFRAPTLKELSPEYRATAGGGRFTVIGNPDLEPETSVSAELGVDYAGTGWNANATVFQNDVDNLIQSGCVVNCTNGLPQTWTYSNVDEVRIRGLELGGDIELRPDLILRASYGYLDAIDRGTGEQLTGRPRHSGTVDLEWQPVDRFSATLSLRHVGTQKSTTGTGTAPSYTMVSAYGDYAVSEAASLQFGIENLTDERLALEDEAYKFADPGRRIFAGLTARF</sequence>
<name>A0A934SCX4_9RHOB</name>
<reference evidence="15" key="1">
    <citation type="submission" date="2021-01" db="EMBL/GenBank/DDBJ databases">
        <title>Paracoccus amoyensis sp. nov., isolated from the surface seawater along the coast of Xiamen Island, China.</title>
        <authorList>
            <person name="Lyu L."/>
        </authorList>
    </citation>
    <scope>NUCLEOTIDE SEQUENCE</scope>
    <source>
        <strain evidence="15">MJ17</strain>
    </source>
</reference>
<dbReference type="EMBL" id="JAEPRQ010000001">
    <property type="protein sequence ID" value="MBK4215035.1"/>
    <property type="molecule type" value="Genomic_DNA"/>
</dbReference>
<evidence type="ECO:0000256" key="1">
    <source>
        <dbReference type="ARBA" id="ARBA00004571"/>
    </source>
</evidence>
<evidence type="ECO:0000313" key="15">
    <source>
        <dbReference type="EMBL" id="MBK4215035.1"/>
    </source>
</evidence>
<dbReference type="PANTHER" id="PTHR30069">
    <property type="entry name" value="TONB-DEPENDENT OUTER MEMBRANE RECEPTOR"/>
    <property type="match status" value="1"/>
</dbReference>
<dbReference type="PROSITE" id="PS52016">
    <property type="entry name" value="TONB_DEPENDENT_REC_3"/>
    <property type="match status" value="1"/>
</dbReference>
<keyword evidence="16" id="KW-1185">Reference proteome</keyword>
<proteinExistence type="inferred from homology"/>
<evidence type="ECO:0000256" key="2">
    <source>
        <dbReference type="ARBA" id="ARBA00022448"/>
    </source>
</evidence>
<evidence type="ECO:0000256" key="7">
    <source>
        <dbReference type="ARBA" id="ARBA00023077"/>
    </source>
</evidence>
<evidence type="ECO:0000259" key="14">
    <source>
        <dbReference type="Pfam" id="PF07715"/>
    </source>
</evidence>
<evidence type="ECO:0000256" key="3">
    <source>
        <dbReference type="ARBA" id="ARBA00022452"/>
    </source>
</evidence>
<feature type="domain" description="TonB-dependent receptor-like beta-barrel" evidence="13">
    <location>
        <begin position="223"/>
        <end position="616"/>
    </location>
</feature>
<evidence type="ECO:0000256" key="11">
    <source>
        <dbReference type="RuleBase" id="RU003357"/>
    </source>
</evidence>
<keyword evidence="4 10" id="KW-0812">Transmembrane</keyword>
<dbReference type="InterPro" id="IPR039426">
    <property type="entry name" value="TonB-dep_rcpt-like"/>
</dbReference>
<evidence type="ECO:0000256" key="6">
    <source>
        <dbReference type="ARBA" id="ARBA00023065"/>
    </source>
</evidence>
<evidence type="ECO:0000256" key="12">
    <source>
        <dbReference type="SAM" id="SignalP"/>
    </source>
</evidence>
<dbReference type="PANTHER" id="PTHR30069:SF53">
    <property type="entry name" value="COLICIN I RECEPTOR-RELATED"/>
    <property type="match status" value="1"/>
</dbReference>
<dbReference type="Pfam" id="PF00593">
    <property type="entry name" value="TonB_dep_Rec_b-barrel"/>
    <property type="match status" value="1"/>
</dbReference>
<dbReference type="AlphaFoldDB" id="A0A934SCX4"/>
<dbReference type="InterPro" id="IPR037066">
    <property type="entry name" value="Plug_dom_sf"/>
</dbReference>
<keyword evidence="6" id="KW-0406">Ion transport</keyword>
<feature type="chain" id="PRO_5037737166" evidence="12">
    <location>
        <begin position="27"/>
        <end position="645"/>
    </location>
</feature>
<keyword evidence="9 10" id="KW-0998">Cell outer membrane</keyword>
<keyword evidence="5 12" id="KW-0732">Signal</keyword>
<evidence type="ECO:0000256" key="8">
    <source>
        <dbReference type="ARBA" id="ARBA00023136"/>
    </source>
</evidence>
<keyword evidence="2 10" id="KW-0813">Transport</keyword>
<gene>
    <name evidence="15" type="ORF">JJJ17_03745</name>
</gene>
<feature type="domain" description="TonB-dependent receptor plug" evidence="14">
    <location>
        <begin position="49"/>
        <end position="157"/>
    </location>
</feature>
<dbReference type="RefSeq" id="WP_200683888.1">
    <property type="nucleotide sequence ID" value="NZ_JAEPRQ010000001.1"/>
</dbReference>
<keyword evidence="7 11" id="KW-0798">TonB box</keyword>
<keyword evidence="15" id="KW-0675">Receptor</keyword>
<organism evidence="15 16">
    <name type="scientific">Paracoccus caeni</name>
    <dbReference type="NCBI Taxonomy" id="657651"/>
    <lineage>
        <taxon>Bacteria</taxon>
        <taxon>Pseudomonadati</taxon>
        <taxon>Pseudomonadota</taxon>
        <taxon>Alphaproteobacteria</taxon>
        <taxon>Rhodobacterales</taxon>
        <taxon>Paracoccaceae</taxon>
        <taxon>Paracoccus</taxon>
    </lineage>
</organism>
<evidence type="ECO:0000256" key="4">
    <source>
        <dbReference type="ARBA" id="ARBA00022692"/>
    </source>
</evidence>
<dbReference type="Pfam" id="PF07715">
    <property type="entry name" value="Plug"/>
    <property type="match status" value="1"/>
</dbReference>
<dbReference type="GO" id="GO:0044718">
    <property type="term" value="P:siderophore transmembrane transport"/>
    <property type="evidence" value="ECO:0007669"/>
    <property type="project" value="TreeGrafter"/>
</dbReference>
<accession>A0A934SCX4</accession>
<dbReference type="GO" id="GO:0015344">
    <property type="term" value="F:siderophore uptake transmembrane transporter activity"/>
    <property type="evidence" value="ECO:0007669"/>
    <property type="project" value="TreeGrafter"/>
</dbReference>
<evidence type="ECO:0000259" key="13">
    <source>
        <dbReference type="Pfam" id="PF00593"/>
    </source>
</evidence>
<protein>
    <submittedName>
        <fullName evidence="15">TonB-dependent receptor</fullName>
    </submittedName>
</protein>
<dbReference type="Gene3D" id="2.40.170.20">
    <property type="entry name" value="TonB-dependent receptor, beta-barrel domain"/>
    <property type="match status" value="1"/>
</dbReference>
<dbReference type="SUPFAM" id="SSF56935">
    <property type="entry name" value="Porins"/>
    <property type="match status" value="1"/>
</dbReference>
<dbReference type="GO" id="GO:0009279">
    <property type="term" value="C:cell outer membrane"/>
    <property type="evidence" value="ECO:0007669"/>
    <property type="project" value="UniProtKB-SubCell"/>
</dbReference>
<evidence type="ECO:0000313" key="16">
    <source>
        <dbReference type="Proteomes" id="UP000640485"/>
    </source>
</evidence>
<dbReference type="CDD" id="cd01347">
    <property type="entry name" value="ligand_gated_channel"/>
    <property type="match status" value="1"/>
</dbReference>
<comment type="subcellular location">
    <subcellularLocation>
        <location evidence="1 10">Cell outer membrane</location>
        <topology evidence="1 10">Multi-pass membrane protein</topology>
    </subcellularLocation>
</comment>
<comment type="caution">
    <text evidence="15">The sequence shown here is derived from an EMBL/GenBank/DDBJ whole genome shotgun (WGS) entry which is preliminary data.</text>
</comment>
<evidence type="ECO:0000256" key="10">
    <source>
        <dbReference type="PROSITE-ProRule" id="PRU01360"/>
    </source>
</evidence>
<evidence type="ECO:0000256" key="5">
    <source>
        <dbReference type="ARBA" id="ARBA00022729"/>
    </source>
</evidence>